<dbReference type="Proteomes" id="UP001165064">
    <property type="component" value="Unassembled WGS sequence"/>
</dbReference>
<proteinExistence type="predicted"/>
<accession>A0ACB5TDY6</accession>
<dbReference type="EMBL" id="BSXS01006896">
    <property type="protein sequence ID" value="GME86499.1"/>
    <property type="molecule type" value="Genomic_DNA"/>
</dbReference>
<organism evidence="1 2">
    <name type="scientific">Ambrosiozyma monospora</name>
    <name type="common">Yeast</name>
    <name type="synonym">Endomycopsis monosporus</name>
    <dbReference type="NCBI Taxonomy" id="43982"/>
    <lineage>
        <taxon>Eukaryota</taxon>
        <taxon>Fungi</taxon>
        <taxon>Dikarya</taxon>
        <taxon>Ascomycota</taxon>
        <taxon>Saccharomycotina</taxon>
        <taxon>Pichiomycetes</taxon>
        <taxon>Pichiales</taxon>
        <taxon>Pichiaceae</taxon>
        <taxon>Ambrosiozyma</taxon>
    </lineage>
</organism>
<gene>
    <name evidence="1" type="ORF">Amon02_000800200</name>
</gene>
<protein>
    <submittedName>
        <fullName evidence="1">Unnamed protein product</fullName>
    </submittedName>
</protein>
<reference evidence="1" key="1">
    <citation type="submission" date="2023-04" db="EMBL/GenBank/DDBJ databases">
        <title>Ambrosiozyma monospora NBRC 10751.</title>
        <authorList>
            <person name="Ichikawa N."/>
            <person name="Sato H."/>
            <person name="Tonouchi N."/>
        </authorList>
    </citation>
    <scope>NUCLEOTIDE SEQUENCE</scope>
    <source>
        <strain evidence="1">NBRC 10751</strain>
    </source>
</reference>
<name>A0ACB5TDY6_AMBMO</name>
<evidence type="ECO:0000313" key="2">
    <source>
        <dbReference type="Proteomes" id="UP001165064"/>
    </source>
</evidence>
<sequence length="151" mass="16914">MKISELMMKDVSENRGISIEQQSLQHQEFSQQAKEPQDQQLVVSVLLSPSLPKPTVEDTTQISGPTNQLCEVTISLELNILSCLCVLHQQYIGLFAICSADLKLELGAIWEKSAPVTRPLSYILWVYQQIIQLISSPLSNNYVSFDNTAYA</sequence>
<evidence type="ECO:0000313" key="1">
    <source>
        <dbReference type="EMBL" id="GME86499.1"/>
    </source>
</evidence>
<comment type="caution">
    <text evidence="1">The sequence shown here is derived from an EMBL/GenBank/DDBJ whole genome shotgun (WGS) entry which is preliminary data.</text>
</comment>
<keyword evidence="2" id="KW-1185">Reference proteome</keyword>